<dbReference type="RefSeq" id="WP_377327242.1">
    <property type="nucleotide sequence ID" value="NZ_JBHSNG010000011.1"/>
</dbReference>
<protein>
    <submittedName>
        <fullName evidence="1">Uncharacterized protein</fullName>
    </submittedName>
</protein>
<keyword evidence="2" id="KW-1185">Reference proteome</keyword>
<evidence type="ECO:0000313" key="2">
    <source>
        <dbReference type="Proteomes" id="UP001596111"/>
    </source>
</evidence>
<evidence type="ECO:0000313" key="1">
    <source>
        <dbReference type="EMBL" id="MFC5581777.1"/>
    </source>
</evidence>
<reference evidence="2" key="1">
    <citation type="journal article" date="2019" name="Int. J. Syst. Evol. Microbiol.">
        <title>The Global Catalogue of Microorganisms (GCM) 10K type strain sequencing project: providing services to taxonomists for standard genome sequencing and annotation.</title>
        <authorList>
            <consortium name="The Broad Institute Genomics Platform"/>
            <consortium name="The Broad Institute Genome Sequencing Center for Infectious Disease"/>
            <person name="Wu L."/>
            <person name="Ma J."/>
        </authorList>
    </citation>
    <scope>NUCLEOTIDE SEQUENCE [LARGE SCALE GENOMIC DNA]</scope>
    <source>
        <strain evidence="2">CGMCC 1.13587</strain>
    </source>
</reference>
<dbReference type="EMBL" id="JBHSNG010000011">
    <property type="protein sequence ID" value="MFC5581777.1"/>
    <property type="molecule type" value="Genomic_DNA"/>
</dbReference>
<organism evidence="1 2">
    <name type="scientific">Rhodanobacter terrae</name>
    <dbReference type="NCBI Taxonomy" id="418647"/>
    <lineage>
        <taxon>Bacteria</taxon>
        <taxon>Pseudomonadati</taxon>
        <taxon>Pseudomonadota</taxon>
        <taxon>Gammaproteobacteria</taxon>
        <taxon>Lysobacterales</taxon>
        <taxon>Rhodanobacteraceae</taxon>
        <taxon>Rhodanobacter</taxon>
    </lineage>
</organism>
<proteinExistence type="predicted"/>
<sequence>MILYTVKPSERGLWCILYMSTTLADGLQLGSAIKQARDAARAEHLDSGLATRVEMHGADAIVPLANYQKSQDIWTGATA</sequence>
<dbReference type="Proteomes" id="UP001596111">
    <property type="component" value="Unassembled WGS sequence"/>
</dbReference>
<gene>
    <name evidence="1" type="ORF">ACFPPB_11705</name>
</gene>
<name>A0ABW0SXM7_9GAMM</name>
<accession>A0ABW0SXM7</accession>
<comment type="caution">
    <text evidence="1">The sequence shown here is derived from an EMBL/GenBank/DDBJ whole genome shotgun (WGS) entry which is preliminary data.</text>
</comment>